<gene>
    <name evidence="1" type="ORF">L288_02010</name>
</gene>
<proteinExistence type="predicted"/>
<reference evidence="1 2" key="1">
    <citation type="journal article" date="2013" name="Genome Announc.">
        <title>Draft Genome Sequence of Sphingobium quisquiliarum Strain P25T, a Novel Hexachlorocyclohexane (HCH)-Degrading Bacterium Isolated from an HCH Dumpsite.</title>
        <authorList>
            <person name="Kumar Singh A."/>
            <person name="Sangwan N."/>
            <person name="Sharma A."/>
            <person name="Gupta V."/>
            <person name="Khurana J.P."/>
            <person name="Lal R."/>
        </authorList>
    </citation>
    <scope>NUCLEOTIDE SEQUENCE [LARGE SCALE GENOMIC DNA]</scope>
    <source>
        <strain evidence="1 2">P25</strain>
    </source>
</reference>
<comment type="caution">
    <text evidence="1">The sequence shown here is derived from an EMBL/GenBank/DDBJ whole genome shotgun (WGS) entry which is preliminary data.</text>
</comment>
<dbReference type="AlphaFoldDB" id="T0HLL8"/>
<evidence type="ECO:0000313" key="2">
    <source>
        <dbReference type="Proteomes" id="UP000015525"/>
    </source>
</evidence>
<dbReference type="EMBL" id="ATHO01000013">
    <property type="protein sequence ID" value="EQB13877.1"/>
    <property type="molecule type" value="Genomic_DNA"/>
</dbReference>
<dbReference type="Proteomes" id="UP000015525">
    <property type="component" value="Unassembled WGS sequence"/>
</dbReference>
<dbReference type="RefSeq" id="WP_021236726.1">
    <property type="nucleotide sequence ID" value="NZ_ATHO01000013.1"/>
</dbReference>
<dbReference type="PATRIC" id="fig|1329909.3.peg.373"/>
<keyword evidence="2" id="KW-1185">Reference proteome</keyword>
<protein>
    <submittedName>
        <fullName evidence="1">Uncharacterized protein</fullName>
    </submittedName>
</protein>
<sequence>MLAPISFDFDNDGRVDAITTTSATGLFGQDVAVLPPFIGFGSVPSSPTGRMSVSLGVDAATGMIIGDMSAPPSASIISPLTTVIDAQGSSSSVRTALGLDSGGYALRAGTNLLTFNPVRNWQSSDAGVAQDAGRLTTINLQLLALAAYFTDTSDPEDYAISLRKVSRHISAAMVTSGSLDFTTPASIVALMTASGQASVLDPPVPTDWRDAKADLIAKYMTAMPPRIRDEADIRAWVYTFRFFIMPELNILGYRWPNPAAPRIAAIQPADITAVAEYFRSAPAPVAGPLMAAPDYREITASSSAPNSLVLSGCATAAPTRLPTCSDWLLFRGSENTELTAADAVEPAKLTASLIDGNLHLTRAGTFLGLTRVTYQTRNSTGDMATGIIFVRVRAPD</sequence>
<name>T0HLL8_9SPHN</name>
<accession>T0HLL8</accession>
<evidence type="ECO:0000313" key="1">
    <source>
        <dbReference type="EMBL" id="EQB13877.1"/>
    </source>
</evidence>
<organism evidence="1 2">
    <name type="scientific">Sphingobium quisquiliarum P25</name>
    <dbReference type="NCBI Taxonomy" id="1329909"/>
    <lineage>
        <taxon>Bacteria</taxon>
        <taxon>Pseudomonadati</taxon>
        <taxon>Pseudomonadota</taxon>
        <taxon>Alphaproteobacteria</taxon>
        <taxon>Sphingomonadales</taxon>
        <taxon>Sphingomonadaceae</taxon>
        <taxon>Sphingobium</taxon>
    </lineage>
</organism>